<gene>
    <name evidence="1" type="ORF">OEZ85_005417</name>
</gene>
<evidence type="ECO:0000313" key="1">
    <source>
        <dbReference type="EMBL" id="WIA21099.1"/>
    </source>
</evidence>
<name>A0ABY8UHU6_TETOB</name>
<reference evidence="1 2" key="1">
    <citation type="submission" date="2023-05" db="EMBL/GenBank/DDBJ databases">
        <title>A 100% complete, gapless, phased diploid assembly of the Scenedesmus obliquus UTEX 3031 genome.</title>
        <authorList>
            <person name="Biondi T.C."/>
            <person name="Hanschen E.R."/>
            <person name="Kwon T."/>
            <person name="Eng W."/>
            <person name="Kruse C.P.S."/>
            <person name="Koehler S.I."/>
            <person name="Kunde Y."/>
            <person name="Gleasner C.D."/>
            <person name="You Mak K.T."/>
            <person name="Polle J."/>
            <person name="Hovde B.T."/>
            <person name="Starkenburg S.R."/>
        </authorList>
    </citation>
    <scope>NUCLEOTIDE SEQUENCE [LARGE SCALE GENOMIC DNA]</scope>
    <source>
        <strain evidence="1 2">DOE0152z</strain>
    </source>
</reference>
<dbReference type="Proteomes" id="UP001244341">
    <property type="component" value="Chromosome 12b"/>
</dbReference>
<dbReference type="EMBL" id="CP126219">
    <property type="protein sequence ID" value="WIA21099.1"/>
    <property type="molecule type" value="Genomic_DNA"/>
</dbReference>
<proteinExistence type="predicted"/>
<accession>A0ABY8UHU6</accession>
<protein>
    <submittedName>
        <fullName evidence="1">Uncharacterized protein</fullName>
    </submittedName>
</protein>
<evidence type="ECO:0000313" key="2">
    <source>
        <dbReference type="Proteomes" id="UP001244341"/>
    </source>
</evidence>
<sequence length="243" mass="27910">MDEIQEEKSKQQVAIKKAYSCAEHWPFLNKLKLQPTSNSMTARLNRLANTGRPMSDMAAFQISDDDIKRLAATATAFFDRNHMSSWQRYRAEYYVNFRAKWVGIAGDDLHLLLTWLHPPNCEDVPYELALGLETAARLFINTQMNLMLDTFGAELQLAVVMQLVRGCHMAAWQAIKWELQRATARHRDCRCERCSHRGCYDPYDRSFADLSYIALGSSSRLEKGISRGPWATRFKAALGRVQR</sequence>
<organism evidence="1 2">
    <name type="scientific">Tetradesmus obliquus</name>
    <name type="common">Green alga</name>
    <name type="synonym">Acutodesmus obliquus</name>
    <dbReference type="NCBI Taxonomy" id="3088"/>
    <lineage>
        <taxon>Eukaryota</taxon>
        <taxon>Viridiplantae</taxon>
        <taxon>Chlorophyta</taxon>
        <taxon>core chlorophytes</taxon>
        <taxon>Chlorophyceae</taxon>
        <taxon>CS clade</taxon>
        <taxon>Sphaeropleales</taxon>
        <taxon>Scenedesmaceae</taxon>
        <taxon>Tetradesmus</taxon>
    </lineage>
</organism>
<keyword evidence="2" id="KW-1185">Reference proteome</keyword>